<evidence type="ECO:0000256" key="4">
    <source>
        <dbReference type="ARBA" id="ARBA00023125"/>
    </source>
</evidence>
<evidence type="ECO:0000256" key="2">
    <source>
        <dbReference type="ARBA" id="ARBA00022771"/>
    </source>
</evidence>
<evidence type="ECO:0000313" key="7">
    <source>
        <dbReference type="EMBL" id="CAK8694735.1"/>
    </source>
</evidence>
<dbReference type="InterPro" id="IPR006612">
    <property type="entry name" value="THAP_Znf"/>
</dbReference>
<reference evidence="7 8" key="1">
    <citation type="submission" date="2024-02" db="EMBL/GenBank/DDBJ databases">
        <authorList>
            <person name="Daric V."/>
            <person name="Darras S."/>
        </authorList>
    </citation>
    <scope>NUCLEOTIDE SEQUENCE [LARGE SCALE GENOMIC DNA]</scope>
</reference>
<proteinExistence type="predicted"/>
<dbReference type="InterPro" id="IPR048365">
    <property type="entry name" value="TNP-like_RNaseH_N"/>
</dbReference>
<evidence type="ECO:0000256" key="5">
    <source>
        <dbReference type="PROSITE-ProRule" id="PRU00309"/>
    </source>
</evidence>
<gene>
    <name evidence="7" type="ORF">CVLEPA_LOCUS28081</name>
</gene>
<dbReference type="SUPFAM" id="SSF57716">
    <property type="entry name" value="Glucocorticoid receptor-like (DNA-binding domain)"/>
    <property type="match status" value="1"/>
</dbReference>
<dbReference type="PROSITE" id="PS50950">
    <property type="entry name" value="ZF_THAP"/>
    <property type="match status" value="1"/>
</dbReference>
<organism evidence="7 8">
    <name type="scientific">Clavelina lepadiformis</name>
    <name type="common">Light-bulb sea squirt</name>
    <name type="synonym">Ascidia lepadiformis</name>
    <dbReference type="NCBI Taxonomy" id="159417"/>
    <lineage>
        <taxon>Eukaryota</taxon>
        <taxon>Metazoa</taxon>
        <taxon>Chordata</taxon>
        <taxon>Tunicata</taxon>
        <taxon>Ascidiacea</taxon>
        <taxon>Aplousobranchia</taxon>
        <taxon>Clavelinidae</taxon>
        <taxon>Clavelina</taxon>
    </lineage>
</organism>
<evidence type="ECO:0000313" key="8">
    <source>
        <dbReference type="Proteomes" id="UP001642483"/>
    </source>
</evidence>
<evidence type="ECO:0000259" key="6">
    <source>
        <dbReference type="PROSITE" id="PS50950"/>
    </source>
</evidence>
<feature type="domain" description="THAP-type" evidence="6">
    <location>
        <begin position="1"/>
        <end position="79"/>
    </location>
</feature>
<comment type="caution">
    <text evidence="7">The sequence shown here is derived from an EMBL/GenBank/DDBJ whole genome shotgun (WGS) entry which is preliminary data.</text>
</comment>
<evidence type="ECO:0000256" key="1">
    <source>
        <dbReference type="ARBA" id="ARBA00022723"/>
    </source>
</evidence>
<keyword evidence="8" id="KW-1185">Reference proteome</keyword>
<name>A0ABP0GT64_CLALP</name>
<keyword evidence="1" id="KW-0479">Metal-binding</keyword>
<sequence length="673" mass="75929">MPKKCNVYGCRGNYREEPYSKVVSFPTDEVERNRWIDAMPNERSSLLQLKQIYACANHFDCKWISVKGGKRPSQPPSIFPGVLKSCLKQVSSAPRTRPRTASAEVRAEKERFRTEGLDKIADFFSFCNEIKQHFSKDHLFFCDSDDIYISKTDAKGRSVIQFLHFQCVQSSFGFLHLKCVEKNGKDIPKTYFFKAGCLQKNSLLSKWSQLDKILSCITEYEFKDTDYLKSAVEELNSMSCSDSPHFQFIYAQLQLLLTPPEGRRFDKNLYILAAELHNISPAAYKMVRKSGSIVLPRVELLKKLLSCSFHDENLEQLFQKLQPQQCLVNILFDEVKLTETLRYSGGRVVGYAQNGSGDTEVLATDALVIEVVCHFGGPRYILRIYPVAKLNSDQLKKIILEALVAVKNAGGSIISCVGDNCNTNVAVYGKLHGPGKVFIDANIEAAELLLTQHNFIYVLPGVFADEALEKFFGQARQRSGGNFYIDIVDIKAAAKTKNLHALLKYESTPCESHDVPCTSNICIDDDQFDITIADTEDLVQSNDSVKHKCIFLAGYLERKYPANILCIETENDDDHRINSEFLTNLNRGGLTVPLLSTVHFVHSAYKLFGKCNLHCCRAHLSHALRRIDSPMVVIQGACLTLSNILLKAFVLDNSDKERQLGCLRRKEKLSTKN</sequence>
<keyword evidence="4 5" id="KW-0238">DNA-binding</keyword>
<accession>A0ABP0GT64</accession>
<keyword evidence="2 5" id="KW-0863">Zinc-finger</keyword>
<evidence type="ECO:0000256" key="3">
    <source>
        <dbReference type="ARBA" id="ARBA00022833"/>
    </source>
</evidence>
<dbReference type="Pfam" id="PF21787">
    <property type="entry name" value="TNP-like_RNaseH_N"/>
    <property type="match status" value="1"/>
</dbReference>
<dbReference type="EMBL" id="CAWYQH010000141">
    <property type="protein sequence ID" value="CAK8694735.1"/>
    <property type="molecule type" value="Genomic_DNA"/>
</dbReference>
<keyword evidence="3" id="KW-0862">Zinc</keyword>
<dbReference type="Proteomes" id="UP001642483">
    <property type="component" value="Unassembled WGS sequence"/>
</dbReference>
<dbReference type="Pfam" id="PF05485">
    <property type="entry name" value="THAP"/>
    <property type="match status" value="1"/>
</dbReference>
<protein>
    <recommendedName>
        <fullName evidence="6">THAP-type domain-containing protein</fullName>
    </recommendedName>
</protein>